<dbReference type="EMBL" id="BARU01030581">
    <property type="protein sequence ID" value="GAH64879.1"/>
    <property type="molecule type" value="Genomic_DNA"/>
</dbReference>
<dbReference type="AlphaFoldDB" id="X1IFI0"/>
<comment type="caution">
    <text evidence="1">The sequence shown here is derived from an EMBL/GenBank/DDBJ whole genome shotgun (WGS) entry which is preliminary data.</text>
</comment>
<sequence length="80" mass="9819">MLKKPDNKKETKKIEESFNRKNHRALQDIYEEFWEFISDNNEIFQKFIVKDKKRRFLLKMNELTPVSDQNLLQTVDKTEQ</sequence>
<organism evidence="1">
    <name type="scientific">marine sediment metagenome</name>
    <dbReference type="NCBI Taxonomy" id="412755"/>
    <lineage>
        <taxon>unclassified sequences</taxon>
        <taxon>metagenomes</taxon>
        <taxon>ecological metagenomes</taxon>
    </lineage>
</organism>
<proteinExistence type="predicted"/>
<name>X1IFI0_9ZZZZ</name>
<evidence type="ECO:0000313" key="1">
    <source>
        <dbReference type="EMBL" id="GAH64879.1"/>
    </source>
</evidence>
<protein>
    <submittedName>
        <fullName evidence="1">Uncharacterized protein</fullName>
    </submittedName>
</protein>
<reference evidence="1" key="1">
    <citation type="journal article" date="2014" name="Front. Microbiol.">
        <title>High frequency of phylogenetically diverse reductive dehalogenase-homologous genes in deep subseafloor sedimentary metagenomes.</title>
        <authorList>
            <person name="Kawai M."/>
            <person name="Futagami T."/>
            <person name="Toyoda A."/>
            <person name="Takaki Y."/>
            <person name="Nishi S."/>
            <person name="Hori S."/>
            <person name="Arai W."/>
            <person name="Tsubouchi T."/>
            <person name="Morono Y."/>
            <person name="Uchiyama I."/>
            <person name="Ito T."/>
            <person name="Fujiyama A."/>
            <person name="Inagaki F."/>
            <person name="Takami H."/>
        </authorList>
    </citation>
    <scope>NUCLEOTIDE SEQUENCE</scope>
    <source>
        <strain evidence="1">Expedition CK06-06</strain>
    </source>
</reference>
<accession>X1IFI0</accession>
<gene>
    <name evidence="1" type="ORF">S03H2_48503</name>
</gene>